<comment type="caution">
    <text evidence="2">The sequence shown here is derived from an EMBL/GenBank/DDBJ whole genome shotgun (WGS) entry which is preliminary data.</text>
</comment>
<reference evidence="2 3" key="1">
    <citation type="submission" date="2018-02" db="EMBL/GenBank/DDBJ databases">
        <title>Genomic Reconstructions from Amazon Rainforest and Pasture Soil Reveal Novel Insights into the Physiology of Candidate Phyla in Tropical Sites.</title>
        <authorList>
            <person name="Kroeger M.E."/>
            <person name="Delmont T."/>
            <person name="Eren A.M."/>
            <person name="Guo J."/>
            <person name="Meyer K.M."/>
            <person name="Khan K."/>
            <person name="Rodrigues J.L.M."/>
            <person name="Bohannan B.J.M."/>
            <person name="Tringe S."/>
            <person name="Borges C.D."/>
            <person name="Tiedje J."/>
            <person name="Tsai S.M."/>
            <person name="Nusslein K."/>
        </authorList>
    </citation>
    <scope>NUCLEOTIDE SEQUENCE [LARGE SCALE GENOMIC DNA]</scope>
    <source>
        <strain evidence="2">Amazon FNV 2010 28 9</strain>
    </source>
</reference>
<dbReference type="Pfam" id="PF08241">
    <property type="entry name" value="Methyltransf_11"/>
    <property type="match status" value="1"/>
</dbReference>
<sequence>MSIDLLQTDPSTLQKELPAFVKEVTVKPNNELTRSIYEEANQMIELLSNPQLSQFEATRQYVRLWLERAKRDVREGNRVQAESVRHGSEYYTYMDQAHHRARLRMAQQLIGSEYLHTSELSFTVVEIAAGIGKFADYTKELEKQKSKIQPQPTHLLYLPVDLDIEPLSKIDKREPKLQASAAELPFPDNSLDVVYAGELIEHLSPQLLFSFFQEAFRVLKPGGLFLLTTPNFASIPAQLEMAQGKFPRTVDERRSEEPSAWASEHITMFTGNSLSEFLQYFGFDIDTLTTNQVTLRLEKDEKGKLYPSQVVRFEAGDDVSFNEAKASADIGDSLILAAKKPAI</sequence>
<evidence type="ECO:0000313" key="2">
    <source>
        <dbReference type="EMBL" id="PWU22743.1"/>
    </source>
</evidence>
<dbReference type="AlphaFoldDB" id="A0A317JNL1"/>
<feature type="domain" description="Methyltransferase type 11" evidence="1">
    <location>
        <begin position="160"/>
        <end position="226"/>
    </location>
</feature>
<dbReference type="InterPro" id="IPR029063">
    <property type="entry name" value="SAM-dependent_MTases_sf"/>
</dbReference>
<dbReference type="Proteomes" id="UP000246104">
    <property type="component" value="Unassembled WGS sequence"/>
</dbReference>
<dbReference type="InterPro" id="IPR013216">
    <property type="entry name" value="Methyltransf_11"/>
</dbReference>
<dbReference type="GO" id="GO:0008757">
    <property type="term" value="F:S-adenosylmethionine-dependent methyltransferase activity"/>
    <property type="evidence" value="ECO:0007669"/>
    <property type="project" value="InterPro"/>
</dbReference>
<dbReference type="CDD" id="cd02440">
    <property type="entry name" value="AdoMet_MTases"/>
    <property type="match status" value="1"/>
</dbReference>
<dbReference type="InterPro" id="IPR050508">
    <property type="entry name" value="Methyltransf_Superfamily"/>
</dbReference>
<protein>
    <recommendedName>
        <fullName evidence="1">Methyltransferase type 11 domain-containing protein</fullName>
    </recommendedName>
</protein>
<dbReference type="EMBL" id="PSRQ01000057">
    <property type="protein sequence ID" value="PWU22743.1"/>
    <property type="molecule type" value="Genomic_DNA"/>
</dbReference>
<accession>A0A317JNL1</accession>
<name>A0A317JNL1_9BACT</name>
<evidence type="ECO:0000313" key="3">
    <source>
        <dbReference type="Proteomes" id="UP000246104"/>
    </source>
</evidence>
<organism evidence="2 3">
    <name type="scientific">Candidatus Cerribacteria bacterium 'Amazon FNV 2010 28 9'</name>
    <dbReference type="NCBI Taxonomy" id="2081795"/>
    <lineage>
        <taxon>Bacteria</taxon>
        <taxon>Candidatus Cerribacteria</taxon>
    </lineage>
</organism>
<evidence type="ECO:0000259" key="1">
    <source>
        <dbReference type="Pfam" id="PF08241"/>
    </source>
</evidence>
<dbReference type="SUPFAM" id="SSF53335">
    <property type="entry name" value="S-adenosyl-L-methionine-dependent methyltransferases"/>
    <property type="match status" value="1"/>
</dbReference>
<proteinExistence type="predicted"/>
<dbReference type="PANTHER" id="PTHR42912">
    <property type="entry name" value="METHYLTRANSFERASE"/>
    <property type="match status" value="1"/>
</dbReference>
<dbReference type="Gene3D" id="3.40.50.150">
    <property type="entry name" value="Vaccinia Virus protein VP39"/>
    <property type="match status" value="1"/>
</dbReference>
<gene>
    <name evidence="2" type="ORF">C5B42_05120</name>
</gene>